<evidence type="ECO:0000313" key="2">
    <source>
        <dbReference type="EMBL" id="KAJ8891824.1"/>
    </source>
</evidence>
<proteinExistence type="predicted"/>
<dbReference type="EMBL" id="JARBHB010000002">
    <property type="protein sequence ID" value="KAJ8891824.1"/>
    <property type="molecule type" value="Genomic_DNA"/>
</dbReference>
<dbReference type="Proteomes" id="UP001159363">
    <property type="component" value="Chromosome 2"/>
</dbReference>
<feature type="chain" id="PRO_5045397881" evidence="1">
    <location>
        <begin position="25"/>
        <end position="586"/>
    </location>
</feature>
<comment type="caution">
    <text evidence="2">The sequence shown here is derived from an EMBL/GenBank/DDBJ whole genome shotgun (WGS) entry which is preliminary data.</text>
</comment>
<accession>A0ABQ9I5A6</accession>
<feature type="signal peptide" evidence="1">
    <location>
        <begin position="1"/>
        <end position="24"/>
    </location>
</feature>
<gene>
    <name evidence="2" type="ORF">PR048_004378</name>
</gene>
<name>A0ABQ9I5A6_9NEOP</name>
<sequence>MNCCGIHVVKLAILMMAFEQNTLPSSPHTMVYVPTVEGFSGRVSTHRILFRESTLCTTWREHCFALSHVLALGLETTTLSFLSDVRQTADAKRREIMLSYKRGHGYIKMQRGFGPESTAFKYRNHVNKYGACETASASTQLRALYVLLLFRALSDESGRPENVLSDVMTLSGPMKTRPQDGESSVANTCVIFLGAFPFPALLSFNRPSDRAFHRAGRTSNTTLRPCHQCLLQHHVLAVVNFTWGINSNSPLAKANPARFPAASLPDFSHVANKPGFSREYPLSPPPLHSGAAPLHTHLASPSSALKKTALLTALPTKPAAAGACVFTQPAAQQPCDTLDVLARRRPARDGVSLDAWLTHHRPAKTAEIPRTSKPIPWEQPACTITPVCRPTNRRTCFGHVPQLKTGRYVARERAGKTRDGVTFLLCTTCNHVSLGAHKLPRRWLVMNHRRYYIIASLSCRSTDTEDTGLGAWKGCRWNRLRAPSLRREREEPARTIDSSPTGILSAVRLLASHQGEPVSNPVGIASGISEVGDRAGRCRGSAGFLLGSPFPLPLNSGAAPYSPHFTLIGSQTLLLRAAPKSQLKHH</sequence>
<protein>
    <submittedName>
        <fullName evidence="2">Uncharacterized protein</fullName>
    </submittedName>
</protein>
<keyword evidence="3" id="KW-1185">Reference proteome</keyword>
<keyword evidence="1" id="KW-0732">Signal</keyword>
<reference evidence="2 3" key="1">
    <citation type="submission" date="2023-02" db="EMBL/GenBank/DDBJ databases">
        <title>LHISI_Scaffold_Assembly.</title>
        <authorList>
            <person name="Stuart O.P."/>
            <person name="Cleave R."/>
            <person name="Magrath M.J.L."/>
            <person name="Mikheyev A.S."/>
        </authorList>
    </citation>
    <scope>NUCLEOTIDE SEQUENCE [LARGE SCALE GENOMIC DNA]</scope>
    <source>
        <strain evidence="2">Daus_M_001</strain>
        <tissue evidence="2">Leg muscle</tissue>
    </source>
</reference>
<evidence type="ECO:0000313" key="3">
    <source>
        <dbReference type="Proteomes" id="UP001159363"/>
    </source>
</evidence>
<evidence type="ECO:0000256" key="1">
    <source>
        <dbReference type="SAM" id="SignalP"/>
    </source>
</evidence>
<organism evidence="2 3">
    <name type="scientific">Dryococelus australis</name>
    <dbReference type="NCBI Taxonomy" id="614101"/>
    <lineage>
        <taxon>Eukaryota</taxon>
        <taxon>Metazoa</taxon>
        <taxon>Ecdysozoa</taxon>
        <taxon>Arthropoda</taxon>
        <taxon>Hexapoda</taxon>
        <taxon>Insecta</taxon>
        <taxon>Pterygota</taxon>
        <taxon>Neoptera</taxon>
        <taxon>Polyneoptera</taxon>
        <taxon>Phasmatodea</taxon>
        <taxon>Verophasmatodea</taxon>
        <taxon>Anareolatae</taxon>
        <taxon>Phasmatidae</taxon>
        <taxon>Eurycanthinae</taxon>
        <taxon>Dryococelus</taxon>
    </lineage>
</organism>